<dbReference type="PANTHER" id="PTHR23419">
    <property type="entry name" value="DIVALENT CATION TOLERANCE CUTA-RELATED"/>
    <property type="match status" value="1"/>
</dbReference>
<evidence type="ECO:0000313" key="4">
    <source>
        <dbReference type="Proteomes" id="UP000029922"/>
    </source>
</evidence>
<accession>A0A099TVV5</accession>
<dbReference type="InterPro" id="IPR004323">
    <property type="entry name" value="Ion_tolerance_CutA"/>
</dbReference>
<evidence type="ECO:0000313" key="2">
    <source>
        <dbReference type="EMBL" id="STQ87180.1"/>
    </source>
</evidence>
<dbReference type="EMBL" id="JRPD02000002">
    <property type="protein sequence ID" value="TLE01311.1"/>
    <property type="molecule type" value="Genomic_DNA"/>
</dbReference>
<evidence type="ECO:0000313" key="5">
    <source>
        <dbReference type="Proteomes" id="UP000255139"/>
    </source>
</evidence>
<proteinExistence type="inferred from homology"/>
<dbReference type="SUPFAM" id="SSF54913">
    <property type="entry name" value="GlnB-like"/>
    <property type="match status" value="1"/>
</dbReference>
<reference evidence="2 5" key="2">
    <citation type="submission" date="2018-06" db="EMBL/GenBank/DDBJ databases">
        <authorList>
            <consortium name="Pathogen Informatics"/>
            <person name="Doyle S."/>
        </authorList>
    </citation>
    <scope>NUCLEOTIDE SEQUENCE [LARGE SCALE GENOMIC DNA]</scope>
    <source>
        <strain evidence="2 5">NCTC12714</strain>
    </source>
</reference>
<dbReference type="STRING" id="216.LS73_08675"/>
<dbReference type="EMBL" id="UGJE01000002">
    <property type="protein sequence ID" value="STQ87180.1"/>
    <property type="molecule type" value="Genomic_DNA"/>
</dbReference>
<dbReference type="Proteomes" id="UP000029922">
    <property type="component" value="Unassembled WGS sequence"/>
</dbReference>
<dbReference type="InterPro" id="IPR015867">
    <property type="entry name" value="N-reg_PII/ATP_PRibTrfase_C"/>
</dbReference>
<name>A0A099TVV5_9HELI</name>
<dbReference type="GO" id="GO:0005507">
    <property type="term" value="F:copper ion binding"/>
    <property type="evidence" value="ECO:0007669"/>
    <property type="project" value="TreeGrafter"/>
</dbReference>
<dbReference type="Pfam" id="PF03091">
    <property type="entry name" value="CutA1"/>
    <property type="match status" value="1"/>
</dbReference>
<keyword evidence="5" id="KW-1185">Reference proteome</keyword>
<reference evidence="3 4" key="1">
    <citation type="journal article" date="2014" name="Genome Announc.">
        <title>Draft genome sequences of eight enterohepatic helicobacter species isolated from both laboratory and wild rodents.</title>
        <authorList>
            <person name="Sheh A."/>
            <person name="Shen Z."/>
            <person name="Fox J.G."/>
        </authorList>
    </citation>
    <scope>NUCLEOTIDE SEQUENCE [LARGE SCALE GENOMIC DNA]</scope>
    <source>
        <strain evidence="3 4">ST1</strain>
    </source>
</reference>
<organism evidence="2 5">
    <name type="scientific">Helicobacter muridarum</name>
    <dbReference type="NCBI Taxonomy" id="216"/>
    <lineage>
        <taxon>Bacteria</taxon>
        <taxon>Pseudomonadati</taxon>
        <taxon>Campylobacterota</taxon>
        <taxon>Epsilonproteobacteria</taxon>
        <taxon>Campylobacterales</taxon>
        <taxon>Helicobacteraceae</taxon>
        <taxon>Helicobacter</taxon>
    </lineage>
</organism>
<dbReference type="AlphaFoldDB" id="A0A099TVV5"/>
<dbReference type="Gene3D" id="3.30.70.120">
    <property type="match status" value="1"/>
</dbReference>
<protein>
    <submittedName>
        <fullName evidence="2 3">Divalent-cation tolerance protein CutA</fullName>
    </submittedName>
</protein>
<evidence type="ECO:0000313" key="3">
    <source>
        <dbReference type="EMBL" id="TLE01311.1"/>
    </source>
</evidence>
<evidence type="ECO:0000256" key="1">
    <source>
        <dbReference type="ARBA" id="ARBA00010169"/>
    </source>
</evidence>
<dbReference type="InterPro" id="IPR011322">
    <property type="entry name" value="N-reg_PII-like_a/b"/>
</dbReference>
<dbReference type="GO" id="GO:0010038">
    <property type="term" value="P:response to metal ion"/>
    <property type="evidence" value="ECO:0007669"/>
    <property type="project" value="InterPro"/>
</dbReference>
<dbReference type="Proteomes" id="UP000255139">
    <property type="component" value="Unassembled WGS sequence"/>
</dbReference>
<dbReference type="OrthoDB" id="37622at2"/>
<gene>
    <name evidence="2" type="primary">cutA</name>
    <name evidence="3" type="ORF">LS73_001090</name>
    <name evidence="2" type="ORF">NCTC12714_02002</name>
</gene>
<dbReference type="RefSeq" id="WP_034559144.1">
    <property type="nucleotide sequence ID" value="NZ_FZML01000017.1"/>
</dbReference>
<dbReference type="PANTHER" id="PTHR23419:SF8">
    <property type="entry name" value="FI09726P"/>
    <property type="match status" value="1"/>
</dbReference>
<sequence>MLVLLQTTNNNKEELLNISNMLLEKRLIACAQIHKVKSAYIWLDEIIKEKEFLLNCKTDSKNLKKIYKIIRKKHSYNIPEFITIKLKNVSKPYKKWLLQSCKNKYAQRF</sequence>
<comment type="similarity">
    <text evidence="1">Belongs to the CutA family.</text>
</comment>